<dbReference type="InterPro" id="IPR052898">
    <property type="entry name" value="ACAD10-like"/>
</dbReference>
<dbReference type="Proteomes" id="UP000604475">
    <property type="component" value="Unassembled WGS sequence"/>
</dbReference>
<dbReference type="InterPro" id="IPR041726">
    <property type="entry name" value="ACAD10_11_N"/>
</dbReference>
<name>A0A937UTS6_9ACTN</name>
<proteinExistence type="predicted"/>
<dbReference type="Gene3D" id="3.30.200.20">
    <property type="entry name" value="Phosphorylase Kinase, domain 1"/>
    <property type="match status" value="1"/>
</dbReference>
<dbReference type="InterPro" id="IPR011009">
    <property type="entry name" value="Kinase-like_dom_sf"/>
</dbReference>
<dbReference type="PANTHER" id="PTHR47829:SF1">
    <property type="entry name" value="HAD FAMILY PHOSPHATASE"/>
    <property type="match status" value="1"/>
</dbReference>
<feature type="domain" description="Aminoglycoside phosphotransferase" evidence="1">
    <location>
        <begin position="16"/>
        <end position="256"/>
    </location>
</feature>
<evidence type="ECO:0000259" key="1">
    <source>
        <dbReference type="Pfam" id="PF01636"/>
    </source>
</evidence>
<dbReference type="RefSeq" id="WP_203004605.1">
    <property type="nucleotide sequence ID" value="NZ_JADWYU010000189.1"/>
</dbReference>
<gene>
    <name evidence="2" type="ORF">I7412_31260</name>
</gene>
<dbReference type="CDD" id="cd05154">
    <property type="entry name" value="ACAD10_11_N-like"/>
    <property type="match status" value="1"/>
</dbReference>
<dbReference type="Pfam" id="PF01636">
    <property type="entry name" value="APH"/>
    <property type="match status" value="1"/>
</dbReference>
<dbReference type="SUPFAM" id="SSF56112">
    <property type="entry name" value="Protein kinase-like (PK-like)"/>
    <property type="match status" value="1"/>
</dbReference>
<sequence length="326" mass="35816">MRDELGRWLGRDDLRVEQISGGASNLTYRVSGGADDWVLRRPPAFVTATSNDMEREWTVLRALEGSGVPVPRVVRTCQDPGVLGAPFYLMERLDGIVYRSARDVAHLDEAQARACADELVDVLAALHAIDPATVGLESFGRPDGFLERQLRRWGRQWEQTRFGDVPEIDETLRRLGAAVPASGRPAIVHGDYSLNNVMFRRDRPTAMAGVLDWEMSTLGDPLTDVGLLVLYWGDTGAALWDGTQAHRANPGFGTTAELMARYATASGRDLGTIDFYVALATIKIAIIVAGARMRVVSTDPERARRAETKTRQLAGIALEAAERLSR</sequence>
<dbReference type="Gene3D" id="3.90.1200.10">
    <property type="match status" value="1"/>
</dbReference>
<evidence type="ECO:0000313" key="3">
    <source>
        <dbReference type="Proteomes" id="UP000604475"/>
    </source>
</evidence>
<organism evidence="2 3">
    <name type="scientific">Frankia nepalensis</name>
    <dbReference type="NCBI Taxonomy" id="1836974"/>
    <lineage>
        <taxon>Bacteria</taxon>
        <taxon>Bacillati</taxon>
        <taxon>Actinomycetota</taxon>
        <taxon>Actinomycetes</taxon>
        <taxon>Frankiales</taxon>
        <taxon>Frankiaceae</taxon>
        <taxon>Frankia</taxon>
    </lineage>
</organism>
<evidence type="ECO:0000313" key="2">
    <source>
        <dbReference type="EMBL" id="MBL7631560.1"/>
    </source>
</evidence>
<dbReference type="PANTHER" id="PTHR47829">
    <property type="entry name" value="HYDROLASE, PUTATIVE (AFU_ORTHOLOGUE AFUA_1G12880)-RELATED"/>
    <property type="match status" value="1"/>
</dbReference>
<protein>
    <submittedName>
        <fullName evidence="2">Phosphotransferase family protein</fullName>
    </submittedName>
</protein>
<dbReference type="EMBL" id="JAEACQ010000277">
    <property type="protein sequence ID" value="MBL7631560.1"/>
    <property type="molecule type" value="Genomic_DNA"/>
</dbReference>
<reference evidence="2" key="1">
    <citation type="submission" date="2020-12" db="EMBL/GenBank/DDBJ databases">
        <title>Genomic characterization of non-nitrogen-fixing Frankia strains.</title>
        <authorList>
            <person name="Carlos-Shanley C."/>
            <person name="Guerra T."/>
            <person name="Hahn D."/>
        </authorList>
    </citation>
    <scope>NUCLEOTIDE SEQUENCE</scope>
    <source>
        <strain evidence="2">CN6</strain>
    </source>
</reference>
<dbReference type="InterPro" id="IPR002575">
    <property type="entry name" value="Aminoglycoside_PTrfase"/>
</dbReference>
<accession>A0A937UTS6</accession>
<comment type="caution">
    <text evidence="2">The sequence shown here is derived from an EMBL/GenBank/DDBJ whole genome shotgun (WGS) entry which is preliminary data.</text>
</comment>
<dbReference type="AlphaFoldDB" id="A0A937UTS6"/>
<keyword evidence="3" id="KW-1185">Reference proteome</keyword>